<sequence length="149" mass="16712">MKFDVKEIRFAIAQKYGIPESEIDESVLAICLIIDKKNEESIALLKDQKAAISQSLDEIKQLQAKKFKSVTYEDPKTAFWGNFGSKGIIGVCCALALIVVSSTISSWYENRELVQNLQVLKAHVQVTEDGYVIKKDSYIVTRDGILIKP</sequence>
<organism evidence="2 3">
    <name type="scientific">Dyadobacter endophyticus</name>
    <dbReference type="NCBI Taxonomy" id="1749036"/>
    <lineage>
        <taxon>Bacteria</taxon>
        <taxon>Pseudomonadati</taxon>
        <taxon>Bacteroidota</taxon>
        <taxon>Cytophagia</taxon>
        <taxon>Cytophagales</taxon>
        <taxon>Spirosomataceae</taxon>
        <taxon>Dyadobacter</taxon>
    </lineage>
</organism>
<evidence type="ECO:0000313" key="3">
    <source>
        <dbReference type="Proteomes" id="UP000600214"/>
    </source>
</evidence>
<protein>
    <recommendedName>
        <fullName evidence="4">Anti-sigma factor</fullName>
    </recommendedName>
</protein>
<name>A0ABQ1ZAU8_9BACT</name>
<keyword evidence="3" id="KW-1185">Reference proteome</keyword>
<keyword evidence="1" id="KW-0472">Membrane</keyword>
<dbReference type="Proteomes" id="UP000600214">
    <property type="component" value="Unassembled WGS sequence"/>
</dbReference>
<evidence type="ECO:0000256" key="1">
    <source>
        <dbReference type="SAM" id="Phobius"/>
    </source>
</evidence>
<dbReference type="RefSeq" id="WP_188939376.1">
    <property type="nucleotide sequence ID" value="NZ_BMIA01000009.1"/>
</dbReference>
<evidence type="ECO:0008006" key="4">
    <source>
        <dbReference type="Google" id="ProtNLM"/>
    </source>
</evidence>
<feature type="transmembrane region" description="Helical" evidence="1">
    <location>
        <begin position="88"/>
        <end position="108"/>
    </location>
</feature>
<keyword evidence="1" id="KW-0812">Transmembrane</keyword>
<proteinExistence type="predicted"/>
<dbReference type="EMBL" id="BMIA01000009">
    <property type="protein sequence ID" value="GGH55813.1"/>
    <property type="molecule type" value="Genomic_DNA"/>
</dbReference>
<evidence type="ECO:0000313" key="2">
    <source>
        <dbReference type="EMBL" id="GGH55813.1"/>
    </source>
</evidence>
<reference evidence="3" key="1">
    <citation type="journal article" date="2019" name="Int. J. Syst. Evol. Microbiol.">
        <title>The Global Catalogue of Microorganisms (GCM) 10K type strain sequencing project: providing services to taxonomists for standard genome sequencing and annotation.</title>
        <authorList>
            <consortium name="The Broad Institute Genomics Platform"/>
            <consortium name="The Broad Institute Genome Sequencing Center for Infectious Disease"/>
            <person name="Wu L."/>
            <person name="Ma J."/>
        </authorList>
    </citation>
    <scope>NUCLEOTIDE SEQUENCE [LARGE SCALE GENOMIC DNA]</scope>
    <source>
        <strain evidence="3">CGMCC 1.15288</strain>
    </source>
</reference>
<keyword evidence="1" id="KW-1133">Transmembrane helix</keyword>
<comment type="caution">
    <text evidence="2">The sequence shown here is derived from an EMBL/GenBank/DDBJ whole genome shotgun (WGS) entry which is preliminary data.</text>
</comment>
<accession>A0ABQ1ZAU8</accession>
<gene>
    <name evidence="2" type="ORF">GCM10007423_63780</name>
</gene>